<dbReference type="Proteomes" id="UP000549394">
    <property type="component" value="Unassembled WGS sequence"/>
</dbReference>
<feature type="coiled-coil region" evidence="4">
    <location>
        <begin position="299"/>
        <end position="458"/>
    </location>
</feature>
<gene>
    <name evidence="7" type="ORF">DGYR_LOCUS5650</name>
</gene>
<evidence type="ECO:0000256" key="4">
    <source>
        <dbReference type="SAM" id="Coils"/>
    </source>
</evidence>
<keyword evidence="3 4" id="KW-0175">Coiled coil</keyword>
<dbReference type="PANTHER" id="PTHR18875:SF3">
    <property type="entry name" value="CENTROSOMAL PROTEIN OF 63 KDA"/>
    <property type="match status" value="1"/>
</dbReference>
<evidence type="ECO:0000256" key="5">
    <source>
        <dbReference type="SAM" id="MobiDB-lite"/>
    </source>
</evidence>
<dbReference type="PANTHER" id="PTHR18875">
    <property type="entry name" value="SARCOMA ANTIGEN NY-SAR-24/CYTOSKELETAL PROTEIN SOJO"/>
    <property type="match status" value="1"/>
</dbReference>
<keyword evidence="8" id="KW-1185">Reference proteome</keyword>
<dbReference type="GO" id="GO:0098535">
    <property type="term" value="P:de novo centriole assembly involved in multi-ciliated epithelial cell differentiation"/>
    <property type="evidence" value="ECO:0007669"/>
    <property type="project" value="TreeGrafter"/>
</dbReference>
<feature type="compositionally biased region" description="Basic and acidic residues" evidence="5">
    <location>
        <begin position="131"/>
        <end position="141"/>
    </location>
</feature>
<evidence type="ECO:0000259" key="6">
    <source>
        <dbReference type="Pfam" id="PF17045"/>
    </source>
</evidence>
<dbReference type="GO" id="GO:0005737">
    <property type="term" value="C:cytoplasm"/>
    <property type="evidence" value="ECO:0007669"/>
    <property type="project" value="UniProtKB-SubCell"/>
</dbReference>
<dbReference type="AlphaFoldDB" id="A0A7I8VR63"/>
<evidence type="ECO:0000313" key="7">
    <source>
        <dbReference type="EMBL" id="CAD5117085.1"/>
    </source>
</evidence>
<sequence length="668" mass="79237">MSDVSSMWEKLQRHGSKKYISDCEAEIRELIRQVDIMVEHERQKWNAEKTKLTAKCSQLQNELERSLKELTEFKRSSAEVERSKRQLSYSCERQLGSLRAEVDTMKKEYDKLHRKHEKHTKEMKREVTRLKTELESSKNEVSRLTNKTSDMRTRNKSIEEEKQKMENEFQTLLSDNKTLRDTSELLQGQIANYQNELEKRREIIEKSESNFKNQLCQLEIQLDGARDTINCQEVEISKLRTILEDANGRQKSTSDNQDKILMDLYETQQSKQKLQIIKLELESVLKLKDEQLVKNDYHIKQLEENIQELSSAVEEKDNLLHSLRESNESDVSSQIHSLQNKLKALKSETKQNKLREKEAQEELSAAKKLINDKSLECDQMRSNIRKQYEQSLYLTREKYENEIKILEDKITLLTADFERVEKTNTYLSTQVQFFQARKEESESELEKRTRELQSLEEEKIIPSIKDETQDKLKELKITYESSVTSLEEQNRTLRTKIRDLESQINDLQNRENEAEQILVAKEEMNKKLELVKLQDTKHLATVEKLADERVEHYKQRYLSNSKAYEATIDSLKMEVALYKHKLEQQETEAKRLHEENSAMSSFLNKYEDHMQYEATNKSWFMPDDDDVSLLEEQAVESFIEDHRNRTKQLENKLDTHIHELKQSLDYEL</sequence>
<name>A0A7I8VR63_9ANNE</name>
<keyword evidence="2" id="KW-0963">Cytoplasm</keyword>
<dbReference type="GO" id="GO:0007099">
    <property type="term" value="P:centriole replication"/>
    <property type="evidence" value="ECO:0007669"/>
    <property type="project" value="TreeGrafter"/>
</dbReference>
<dbReference type="Pfam" id="PF17045">
    <property type="entry name" value="CEP63"/>
    <property type="match status" value="1"/>
</dbReference>
<evidence type="ECO:0000313" key="8">
    <source>
        <dbReference type="Proteomes" id="UP000549394"/>
    </source>
</evidence>
<dbReference type="InterPro" id="IPR031470">
    <property type="entry name" value="CEP63/Deup1_N"/>
</dbReference>
<evidence type="ECO:0000256" key="2">
    <source>
        <dbReference type="ARBA" id="ARBA00022490"/>
    </source>
</evidence>
<accession>A0A7I8VR63</accession>
<feature type="region of interest" description="Disordered" evidence="5">
    <location>
        <begin position="131"/>
        <end position="156"/>
    </location>
</feature>
<dbReference type="GO" id="GO:0005814">
    <property type="term" value="C:centriole"/>
    <property type="evidence" value="ECO:0007669"/>
    <property type="project" value="TreeGrafter"/>
</dbReference>
<dbReference type="Gene3D" id="1.20.5.1700">
    <property type="match status" value="1"/>
</dbReference>
<reference evidence="7 8" key="1">
    <citation type="submission" date="2020-08" db="EMBL/GenBank/DDBJ databases">
        <authorList>
            <person name="Hejnol A."/>
        </authorList>
    </citation>
    <scope>NUCLEOTIDE SEQUENCE [LARGE SCALE GENOMIC DNA]</scope>
</reference>
<proteinExistence type="predicted"/>
<comment type="subcellular location">
    <subcellularLocation>
        <location evidence="1">Cytoplasm</location>
    </subcellularLocation>
</comment>
<feature type="coiled-coil region" evidence="4">
    <location>
        <begin position="568"/>
        <end position="595"/>
    </location>
</feature>
<dbReference type="EMBL" id="CAJFCJ010000007">
    <property type="protein sequence ID" value="CAD5117085.1"/>
    <property type="molecule type" value="Genomic_DNA"/>
</dbReference>
<organism evidence="7 8">
    <name type="scientific">Dimorphilus gyrociliatus</name>
    <dbReference type="NCBI Taxonomy" id="2664684"/>
    <lineage>
        <taxon>Eukaryota</taxon>
        <taxon>Metazoa</taxon>
        <taxon>Spiralia</taxon>
        <taxon>Lophotrochozoa</taxon>
        <taxon>Annelida</taxon>
        <taxon>Polychaeta</taxon>
        <taxon>Polychaeta incertae sedis</taxon>
        <taxon>Dinophilidae</taxon>
        <taxon>Dimorphilus</taxon>
    </lineage>
</organism>
<evidence type="ECO:0000256" key="1">
    <source>
        <dbReference type="ARBA" id="ARBA00004496"/>
    </source>
</evidence>
<feature type="coiled-coil region" evidence="4">
    <location>
        <begin position="483"/>
        <end position="527"/>
    </location>
</feature>
<comment type="caution">
    <text evidence="7">The sequence shown here is derived from an EMBL/GenBank/DDBJ whole genome shotgun (WGS) entry which is preliminary data.</text>
</comment>
<protein>
    <recommendedName>
        <fullName evidence="6">CEP63/Deup1 N-terminal domain-containing protein</fullName>
    </recommendedName>
</protein>
<dbReference type="OrthoDB" id="10007333at2759"/>
<feature type="domain" description="CEP63/Deup1 N-terminal" evidence="6">
    <location>
        <begin position="21"/>
        <end position="289"/>
    </location>
</feature>
<evidence type="ECO:0000256" key="3">
    <source>
        <dbReference type="ARBA" id="ARBA00023054"/>
    </source>
</evidence>